<gene>
    <name evidence="1" type="ORF">F9U64_06745</name>
</gene>
<keyword evidence="2" id="KW-1185">Reference proteome</keyword>
<dbReference type="EMBL" id="WEID01000030">
    <property type="protein sequence ID" value="KAB8138020.1"/>
    <property type="molecule type" value="Genomic_DNA"/>
</dbReference>
<evidence type="ECO:0000313" key="1">
    <source>
        <dbReference type="EMBL" id="KAB8138020.1"/>
    </source>
</evidence>
<name>A0A7C8KZF7_9BACI</name>
<protein>
    <submittedName>
        <fullName evidence="1">Uncharacterized protein</fullName>
    </submittedName>
</protein>
<organism evidence="1 2">
    <name type="scientific">Gracilibacillus oryzae</name>
    <dbReference type="NCBI Taxonomy" id="1672701"/>
    <lineage>
        <taxon>Bacteria</taxon>
        <taxon>Bacillati</taxon>
        <taxon>Bacillota</taxon>
        <taxon>Bacilli</taxon>
        <taxon>Bacillales</taxon>
        <taxon>Bacillaceae</taxon>
        <taxon>Gracilibacillus</taxon>
    </lineage>
</organism>
<dbReference type="Proteomes" id="UP000480246">
    <property type="component" value="Unassembled WGS sequence"/>
</dbReference>
<reference evidence="1 2" key="1">
    <citation type="submission" date="2019-10" db="EMBL/GenBank/DDBJ databases">
        <title>Gracilibacillus sp. nov. isolated from rice seeds.</title>
        <authorList>
            <person name="He S."/>
        </authorList>
    </citation>
    <scope>NUCLEOTIDE SEQUENCE [LARGE SCALE GENOMIC DNA]</scope>
    <source>
        <strain evidence="1 2">TD8</strain>
    </source>
</reference>
<dbReference type="OrthoDB" id="2973180at2"/>
<comment type="caution">
    <text evidence="1">The sequence shown here is derived from an EMBL/GenBank/DDBJ whole genome shotgun (WGS) entry which is preliminary data.</text>
</comment>
<accession>A0A7C8KZF7</accession>
<sequence length="75" mass="9237">MRKSNYNLDELDLDLILEITEELKRYFGNEARYILLESSFIRRLEENPEYVHHFDEKYWATVIKNELKHKYSILV</sequence>
<evidence type="ECO:0000313" key="2">
    <source>
        <dbReference type="Proteomes" id="UP000480246"/>
    </source>
</evidence>
<dbReference type="RefSeq" id="WP_153402230.1">
    <property type="nucleotide sequence ID" value="NZ_ML762426.1"/>
</dbReference>
<dbReference type="AlphaFoldDB" id="A0A7C8KZF7"/>
<proteinExistence type="predicted"/>